<dbReference type="AlphaFoldDB" id="A0A166B7X7"/>
<dbReference type="GO" id="GO:0005524">
    <property type="term" value="F:ATP binding"/>
    <property type="evidence" value="ECO:0007669"/>
    <property type="project" value="InterPro"/>
</dbReference>
<dbReference type="GO" id="GO:0016887">
    <property type="term" value="F:ATP hydrolysis activity"/>
    <property type="evidence" value="ECO:0007669"/>
    <property type="project" value="InterPro"/>
</dbReference>
<dbReference type="Pfam" id="PF23232">
    <property type="entry name" value="AAA_lid_13"/>
    <property type="match status" value="1"/>
</dbReference>
<dbReference type="OrthoDB" id="10042665at2759"/>
<dbReference type="InterPro" id="IPR003593">
    <property type="entry name" value="AAA+_ATPase"/>
</dbReference>
<dbReference type="InParanoid" id="A0A166B7X7"/>
<name>A0A166B7X7_EXIGL</name>
<dbReference type="STRING" id="1314781.A0A166B7X7"/>
<dbReference type="PANTHER" id="PTHR46411">
    <property type="entry name" value="FAMILY ATPASE, PUTATIVE-RELATED"/>
    <property type="match status" value="1"/>
</dbReference>
<feature type="compositionally biased region" description="Low complexity" evidence="1">
    <location>
        <begin position="19"/>
        <end position="35"/>
    </location>
</feature>
<dbReference type="EMBL" id="KV425915">
    <property type="protein sequence ID" value="KZV98729.1"/>
    <property type="molecule type" value="Genomic_DNA"/>
</dbReference>
<keyword evidence="3" id="KW-0378">Hydrolase</keyword>
<dbReference type="Pfam" id="PF00004">
    <property type="entry name" value="AAA"/>
    <property type="match status" value="1"/>
</dbReference>
<sequence>MSSANDDTTAPPAKVNGVTSSPTTTLDTSTDQPATVAPDAPNQASTVSGDAVTEPKPEPEPIGSRTEYKRLDEYWDAEDCTWVQKESAPPPPSRANTDKYGEYCFTIVTRLHPKTMQPSETVIEVKSPWLKNTCRRVIGDINEVSWGSRVPRVDPFIFVRFYPLLEKHLATLKSSDSTADQNMGQLQLLLDFVRSDSKATFDELEYCLSHSEITFALLPCILLPGTILFTSCSYTGEPLALKLTSAHYSAAYMMTPAKWNINAVYVEATGARGSDDKKFGYSRSAFSISDFKGSVKICSFRIYPLRFNPKEAEARAAIVARGRRWEELDGVHHLRYDGVAFIGSRRVFVNSRVMVDLGDLYNSMSGSESPSVVRPDPYAYNYYDSDGEESPAETKSDPYPLLDQLEEEHLLLTPALLYGFSLDDKLWVQFNIKLITTIKWNEEAFDRLVLPADQKDLIKGLVEAQAENSFEFDDYIEGKGRGLVINLFGPPGVGKTLSAEATSEHLKRPLYVVGAGDLGTRPSELDSALTRIFKIGATWRAVVLIDEADVFLEQRSLHDLQRNALVSVFLRQLEYFAGLLFITTNRVRSFDEAFQSRIHVSLRYRDLEADARRKVWRSFLEKIGVATGALSPADEDDLVKRPLNGRQIKNAVRTAGALASSRKEKVTFSHIRSVVDIMAQFEKDFQDLSTAA</sequence>
<dbReference type="Pfam" id="PF22942">
    <property type="entry name" value="DUF7025"/>
    <property type="match status" value="1"/>
</dbReference>
<dbReference type="InterPro" id="IPR054289">
    <property type="entry name" value="DUF7025"/>
</dbReference>
<dbReference type="Proteomes" id="UP000077266">
    <property type="component" value="Unassembled WGS sequence"/>
</dbReference>
<evidence type="ECO:0000259" key="2">
    <source>
        <dbReference type="SMART" id="SM00382"/>
    </source>
</evidence>
<dbReference type="Gene3D" id="3.40.50.300">
    <property type="entry name" value="P-loop containing nucleotide triphosphate hydrolases"/>
    <property type="match status" value="1"/>
</dbReference>
<dbReference type="SMART" id="SM00382">
    <property type="entry name" value="AAA"/>
    <property type="match status" value="1"/>
</dbReference>
<dbReference type="InterPro" id="IPR056599">
    <property type="entry name" value="AAA_lid_fung"/>
</dbReference>
<evidence type="ECO:0000313" key="3">
    <source>
        <dbReference type="EMBL" id="KZV98729.1"/>
    </source>
</evidence>
<evidence type="ECO:0000256" key="1">
    <source>
        <dbReference type="SAM" id="MobiDB-lite"/>
    </source>
</evidence>
<reference evidence="3 4" key="1">
    <citation type="journal article" date="2016" name="Mol. Biol. Evol.">
        <title>Comparative Genomics of Early-Diverging Mushroom-Forming Fungi Provides Insights into the Origins of Lignocellulose Decay Capabilities.</title>
        <authorList>
            <person name="Nagy L.G."/>
            <person name="Riley R."/>
            <person name="Tritt A."/>
            <person name="Adam C."/>
            <person name="Daum C."/>
            <person name="Floudas D."/>
            <person name="Sun H."/>
            <person name="Yadav J.S."/>
            <person name="Pangilinan J."/>
            <person name="Larsson K.H."/>
            <person name="Matsuura K."/>
            <person name="Barry K."/>
            <person name="Labutti K."/>
            <person name="Kuo R."/>
            <person name="Ohm R.A."/>
            <person name="Bhattacharya S.S."/>
            <person name="Shirouzu T."/>
            <person name="Yoshinaga Y."/>
            <person name="Martin F.M."/>
            <person name="Grigoriev I.V."/>
            <person name="Hibbett D.S."/>
        </authorList>
    </citation>
    <scope>NUCLEOTIDE SEQUENCE [LARGE SCALE GENOMIC DNA]</scope>
    <source>
        <strain evidence="3 4">HHB12029</strain>
    </source>
</reference>
<accession>A0A166B7X7</accession>
<dbReference type="PANTHER" id="PTHR46411:SF3">
    <property type="entry name" value="AAA+ ATPASE DOMAIN-CONTAINING PROTEIN"/>
    <property type="match status" value="1"/>
</dbReference>
<dbReference type="InterPro" id="IPR003959">
    <property type="entry name" value="ATPase_AAA_core"/>
</dbReference>
<evidence type="ECO:0000313" key="4">
    <source>
        <dbReference type="Proteomes" id="UP000077266"/>
    </source>
</evidence>
<dbReference type="SUPFAM" id="SSF52540">
    <property type="entry name" value="P-loop containing nucleoside triphosphate hydrolases"/>
    <property type="match status" value="1"/>
</dbReference>
<dbReference type="InterPro" id="IPR027417">
    <property type="entry name" value="P-loop_NTPase"/>
</dbReference>
<organism evidence="3 4">
    <name type="scientific">Exidia glandulosa HHB12029</name>
    <dbReference type="NCBI Taxonomy" id="1314781"/>
    <lineage>
        <taxon>Eukaryota</taxon>
        <taxon>Fungi</taxon>
        <taxon>Dikarya</taxon>
        <taxon>Basidiomycota</taxon>
        <taxon>Agaricomycotina</taxon>
        <taxon>Agaricomycetes</taxon>
        <taxon>Auriculariales</taxon>
        <taxon>Exidiaceae</taxon>
        <taxon>Exidia</taxon>
    </lineage>
</organism>
<gene>
    <name evidence="3" type="ORF">EXIGLDRAFT_727056</name>
</gene>
<proteinExistence type="predicted"/>
<dbReference type="CDD" id="cd19481">
    <property type="entry name" value="RecA-like_protease"/>
    <property type="match status" value="1"/>
</dbReference>
<feature type="domain" description="AAA+ ATPase" evidence="2">
    <location>
        <begin position="481"/>
        <end position="608"/>
    </location>
</feature>
<keyword evidence="4" id="KW-1185">Reference proteome</keyword>
<protein>
    <submittedName>
        <fullName evidence="3">p-loop containing nucleoside triphosphate hydrolase protein</fullName>
    </submittedName>
</protein>
<feature type="region of interest" description="Disordered" evidence="1">
    <location>
        <begin position="1"/>
        <end position="69"/>
    </location>
</feature>